<organism evidence="2 3">
    <name type="scientific">Aquimarina addita</name>
    <dbReference type="NCBI Taxonomy" id="870485"/>
    <lineage>
        <taxon>Bacteria</taxon>
        <taxon>Pseudomonadati</taxon>
        <taxon>Bacteroidota</taxon>
        <taxon>Flavobacteriia</taxon>
        <taxon>Flavobacteriales</taxon>
        <taxon>Flavobacteriaceae</taxon>
        <taxon>Aquimarina</taxon>
    </lineage>
</organism>
<dbReference type="RefSeq" id="WP_344927515.1">
    <property type="nucleotide sequence ID" value="NZ_BAABCW010000008.1"/>
</dbReference>
<feature type="chain" id="PRO_5046379347" evidence="1">
    <location>
        <begin position="32"/>
        <end position="438"/>
    </location>
</feature>
<evidence type="ECO:0000313" key="3">
    <source>
        <dbReference type="Proteomes" id="UP001500459"/>
    </source>
</evidence>
<dbReference type="InterPro" id="IPR008969">
    <property type="entry name" value="CarboxyPept-like_regulatory"/>
</dbReference>
<comment type="caution">
    <text evidence="2">The sequence shown here is derived from an EMBL/GenBank/DDBJ whole genome shotgun (WGS) entry which is preliminary data.</text>
</comment>
<keyword evidence="1" id="KW-0732">Signal</keyword>
<dbReference type="Pfam" id="PF13715">
    <property type="entry name" value="CarbopepD_reg_2"/>
    <property type="match status" value="1"/>
</dbReference>
<feature type="signal peptide" evidence="1">
    <location>
        <begin position="1"/>
        <end position="31"/>
    </location>
</feature>
<reference evidence="3" key="1">
    <citation type="journal article" date="2019" name="Int. J. Syst. Evol. Microbiol.">
        <title>The Global Catalogue of Microorganisms (GCM) 10K type strain sequencing project: providing services to taxonomists for standard genome sequencing and annotation.</title>
        <authorList>
            <consortium name="The Broad Institute Genomics Platform"/>
            <consortium name="The Broad Institute Genome Sequencing Center for Infectious Disease"/>
            <person name="Wu L."/>
            <person name="Ma J."/>
        </authorList>
    </citation>
    <scope>NUCLEOTIDE SEQUENCE [LARGE SCALE GENOMIC DNA]</scope>
    <source>
        <strain evidence="3">JCM 17106</strain>
    </source>
</reference>
<protein>
    <submittedName>
        <fullName evidence="2">Carboxypeptidase-like regulatory domain-containing protein</fullName>
    </submittedName>
</protein>
<evidence type="ECO:0000313" key="2">
    <source>
        <dbReference type="EMBL" id="GAA3509674.1"/>
    </source>
</evidence>
<proteinExistence type="predicted"/>
<keyword evidence="3" id="KW-1185">Reference proteome</keyword>
<dbReference type="Gene3D" id="2.60.40.1120">
    <property type="entry name" value="Carboxypeptidase-like, regulatory domain"/>
    <property type="match status" value="1"/>
</dbReference>
<accession>A0ABP6UMA7</accession>
<dbReference type="SUPFAM" id="SSF49464">
    <property type="entry name" value="Carboxypeptidase regulatory domain-like"/>
    <property type="match status" value="1"/>
</dbReference>
<dbReference type="Proteomes" id="UP001500459">
    <property type="component" value="Unassembled WGS sequence"/>
</dbReference>
<gene>
    <name evidence="2" type="ORF">GCM10022393_23010</name>
</gene>
<name>A0ABP6UMA7_9FLAO</name>
<evidence type="ECO:0000256" key="1">
    <source>
        <dbReference type="SAM" id="SignalP"/>
    </source>
</evidence>
<dbReference type="EMBL" id="BAABCW010000008">
    <property type="protein sequence ID" value="GAA3509674.1"/>
    <property type="molecule type" value="Genomic_DNA"/>
</dbReference>
<sequence length="438" mass="50225">MHKKNSTSYYKKLTFLLYVFLIAGYHNSASAFFQDTQIQSDSTYNEYKGTVVDIATNTPLAPATISLDGTNISTITNDDGKFLIKVPTSIKDGKLTVSFLGYSDKTISLSSFGDTTSKNGNIKIKLELSVTELSEITIDPTNPETIIKAVMKNRGANYLDDHTIMTAFYRETIKKRRTYVSLSEAVVDVYKNPYISSKNDVIKLYRARKSTDYKKLDTLTLKLQGGPSSTLYIDVMKNPELLFTENMLKTYQFSFAKSTRINDRYIYVLDFKQRPFIDELLYYGKVYIDSETLAMTKAVFSLNLTNKEKASKLFVRKKPARATVYPTVATYNIDYREKNGKWYYGYGRIDLAFKVNWKKKLFNSTYKLNIEMAVTDWKKNIEDSNLKFRDQLKSSVVISDEASGFSDPSFWGQYNVIEPEKSIESAIQKIQKQLKKMN</sequence>